<dbReference type="InterPro" id="IPR051533">
    <property type="entry name" value="WaaL-like"/>
</dbReference>
<proteinExistence type="predicted"/>
<feature type="transmembrane region" description="Helical" evidence="5">
    <location>
        <begin position="33"/>
        <end position="52"/>
    </location>
</feature>
<feature type="transmembrane region" description="Helical" evidence="5">
    <location>
        <begin position="440"/>
        <end position="461"/>
    </location>
</feature>
<name>M7CUW4_9GAMM</name>
<dbReference type="InterPro" id="IPR007016">
    <property type="entry name" value="O-antigen_ligase-rel_domated"/>
</dbReference>
<feature type="transmembrane region" description="Helical" evidence="5">
    <location>
        <begin position="9"/>
        <end position="27"/>
    </location>
</feature>
<dbReference type="PANTHER" id="PTHR37422">
    <property type="entry name" value="TEICHURONIC ACID BIOSYNTHESIS PROTEIN TUAE"/>
    <property type="match status" value="1"/>
</dbReference>
<dbReference type="PATRIC" id="fig|1288826.3.peg.1730"/>
<evidence type="ECO:0000313" key="9">
    <source>
        <dbReference type="Proteomes" id="UP000011960"/>
    </source>
</evidence>
<feature type="transmembrane region" description="Helical" evidence="5">
    <location>
        <begin position="193"/>
        <end position="211"/>
    </location>
</feature>
<dbReference type="Pfam" id="PF11846">
    <property type="entry name" value="Wzy_C_2"/>
    <property type="match status" value="1"/>
</dbReference>
<keyword evidence="2 5" id="KW-0812">Transmembrane</keyword>
<organism evidence="8 9">
    <name type="scientific">Marinobacter santoriniensis NKSG1</name>
    <dbReference type="NCBI Taxonomy" id="1288826"/>
    <lineage>
        <taxon>Bacteria</taxon>
        <taxon>Pseudomonadati</taxon>
        <taxon>Pseudomonadota</taxon>
        <taxon>Gammaproteobacteria</taxon>
        <taxon>Pseudomonadales</taxon>
        <taxon>Marinobacteraceae</taxon>
        <taxon>Marinobacter</taxon>
    </lineage>
</organism>
<accession>M7CUW4</accession>
<comment type="caution">
    <text evidence="8">The sequence shown here is derived from an EMBL/GenBank/DDBJ whole genome shotgun (WGS) entry which is preliminary data.</text>
</comment>
<protein>
    <submittedName>
        <fullName evidence="8">Uncharacterized protein</fullName>
    </submittedName>
</protein>
<evidence type="ECO:0000256" key="1">
    <source>
        <dbReference type="ARBA" id="ARBA00004141"/>
    </source>
</evidence>
<feature type="transmembrane region" description="Helical" evidence="5">
    <location>
        <begin position="59"/>
        <end position="79"/>
    </location>
</feature>
<feature type="domain" description="Virulence factor membrane-bound polymerase C-terminal" evidence="7">
    <location>
        <begin position="397"/>
        <end position="564"/>
    </location>
</feature>
<dbReference type="Pfam" id="PF04932">
    <property type="entry name" value="Wzy_C"/>
    <property type="match status" value="1"/>
</dbReference>
<dbReference type="EMBL" id="APAT01000015">
    <property type="protein sequence ID" value="EMP55965.1"/>
    <property type="molecule type" value="Genomic_DNA"/>
</dbReference>
<feature type="transmembrane region" description="Helical" evidence="5">
    <location>
        <begin position="397"/>
        <end position="428"/>
    </location>
</feature>
<evidence type="ECO:0000256" key="3">
    <source>
        <dbReference type="ARBA" id="ARBA00022989"/>
    </source>
</evidence>
<dbReference type="OrthoDB" id="6359844at2"/>
<feature type="transmembrane region" description="Helical" evidence="5">
    <location>
        <begin position="122"/>
        <end position="148"/>
    </location>
</feature>
<dbReference type="RefSeq" id="WP_008938910.1">
    <property type="nucleotide sequence ID" value="NZ_APAT01000015.1"/>
</dbReference>
<feature type="domain" description="O-antigen ligase-related" evidence="6">
    <location>
        <begin position="199"/>
        <end position="373"/>
    </location>
</feature>
<dbReference type="GO" id="GO:0016020">
    <property type="term" value="C:membrane"/>
    <property type="evidence" value="ECO:0007669"/>
    <property type="project" value="UniProtKB-SubCell"/>
</dbReference>
<keyword evidence="3 5" id="KW-1133">Transmembrane helix</keyword>
<keyword evidence="9" id="KW-1185">Reference proteome</keyword>
<dbReference type="STRING" id="1288826.MSNKSG1_08838"/>
<feature type="transmembrane region" description="Helical" evidence="5">
    <location>
        <begin position="217"/>
        <end position="237"/>
    </location>
</feature>
<reference evidence="8 9" key="1">
    <citation type="journal article" date="2013" name="Genome Announc.">
        <title>Genome Sequence of Hydrothermal Arsenic-Respiring Bacterium Marinobacter santoriniensis NKSG1T.</title>
        <authorList>
            <person name="Handley K.M."/>
            <person name="Upton M."/>
            <person name="Beatson S.A."/>
            <person name="Hery M."/>
            <person name="Lloyd J.R."/>
        </authorList>
    </citation>
    <scope>NUCLEOTIDE SEQUENCE [LARGE SCALE GENOMIC DNA]</scope>
    <source>
        <strain evidence="8 9">NKSG1</strain>
    </source>
</reference>
<evidence type="ECO:0000256" key="2">
    <source>
        <dbReference type="ARBA" id="ARBA00022692"/>
    </source>
</evidence>
<gene>
    <name evidence="8" type="ORF">MSNKSG1_08838</name>
</gene>
<dbReference type="PANTHER" id="PTHR37422:SF13">
    <property type="entry name" value="LIPOPOLYSACCHARIDE BIOSYNTHESIS PROTEIN PA4999-RELATED"/>
    <property type="match status" value="1"/>
</dbReference>
<evidence type="ECO:0000259" key="6">
    <source>
        <dbReference type="Pfam" id="PF04932"/>
    </source>
</evidence>
<dbReference type="eggNOG" id="COG3307">
    <property type="taxonomic scope" value="Bacteria"/>
</dbReference>
<evidence type="ECO:0000259" key="7">
    <source>
        <dbReference type="Pfam" id="PF11846"/>
    </source>
</evidence>
<evidence type="ECO:0000313" key="8">
    <source>
        <dbReference type="EMBL" id="EMP55965.1"/>
    </source>
</evidence>
<sequence length="597" mass="67086">MVKKVIHPLVWLFVAPAFLSYVFPVGLYPYQDMFRDVLMFSSGMLLLCHVLWSKKIKLSWPNIAIFFPIFICSLAINNFVSDSSASFSFNWYLLSFLFMALIAFSVSSYAETHSRESVVKFMAVFLVVTFTVAAVFGLARFYGILGYLVPLVTEDGSRLIGPMGQPNLMAILGAIALSGMLFLYRIDQFRSNYMFFSLIVLIFYVGCLTGSRSWYIAATIALWPVLGRALSGAMVFFRRNAAAPSSKMSMQMSVGILFLFISVSILAPKLDDLIADPLIDSGFLERSNASEMYERRHLIATNGRLDEWAGILSNLDIMDHPWLGYGVGRYGVFSNKVALATNKETNGQIWNNAHNIILNIFVEWGLFGLLIFLSFSFYLLFLLFRNTSTNDGGFLKSLVIIFIFHNLVEFSLWYLPFLGIFIASVVLLDNFRPFYFSSSWLPRAIAIGLLAVFLPLGGYVGKDMVKVTQIMYKQTPDFLDQLALRDAGRSSIVGDGALSVLILRFGPPVHNVQAELSWVESVAEWRPEPLYLLRKATLLAAAGEQDKACQSIQKSIFLYPDTVQSIQDELSYLSTKGDVRPERYFKCIASGVGHWVN</sequence>
<keyword evidence="4 5" id="KW-0472">Membrane</keyword>
<dbReference type="InterPro" id="IPR021797">
    <property type="entry name" value="Wzy_C_2"/>
</dbReference>
<evidence type="ECO:0000256" key="5">
    <source>
        <dbReference type="SAM" id="Phobius"/>
    </source>
</evidence>
<dbReference type="AlphaFoldDB" id="M7CUW4"/>
<feature type="transmembrane region" description="Helical" evidence="5">
    <location>
        <begin position="249"/>
        <end position="267"/>
    </location>
</feature>
<comment type="subcellular location">
    <subcellularLocation>
        <location evidence="1">Membrane</location>
        <topology evidence="1">Multi-pass membrane protein</topology>
    </subcellularLocation>
</comment>
<evidence type="ECO:0000256" key="4">
    <source>
        <dbReference type="ARBA" id="ARBA00023136"/>
    </source>
</evidence>
<dbReference type="Proteomes" id="UP000011960">
    <property type="component" value="Unassembled WGS sequence"/>
</dbReference>
<feature type="transmembrane region" description="Helical" evidence="5">
    <location>
        <begin position="91"/>
        <end position="110"/>
    </location>
</feature>
<feature type="transmembrane region" description="Helical" evidence="5">
    <location>
        <begin position="364"/>
        <end position="385"/>
    </location>
</feature>
<feature type="transmembrane region" description="Helical" evidence="5">
    <location>
        <begin position="168"/>
        <end position="186"/>
    </location>
</feature>